<keyword evidence="8 16" id="KW-0675">Receptor</keyword>
<evidence type="ECO:0000256" key="11">
    <source>
        <dbReference type="RuleBase" id="RU003357"/>
    </source>
</evidence>
<keyword evidence="6 11" id="KW-0798">TonB box</keyword>
<dbReference type="InterPro" id="IPR036942">
    <property type="entry name" value="Beta-barrel_TonB_sf"/>
</dbReference>
<evidence type="ECO:0000256" key="7">
    <source>
        <dbReference type="ARBA" id="ARBA00023136"/>
    </source>
</evidence>
<dbReference type="Pfam" id="PF07715">
    <property type="entry name" value="Plug"/>
    <property type="match status" value="1"/>
</dbReference>
<feature type="compositionally biased region" description="Polar residues" evidence="12">
    <location>
        <begin position="40"/>
        <end position="59"/>
    </location>
</feature>
<dbReference type="Proteomes" id="UP001176468">
    <property type="component" value="Unassembled WGS sequence"/>
</dbReference>
<evidence type="ECO:0000313" key="17">
    <source>
        <dbReference type="Proteomes" id="UP001176468"/>
    </source>
</evidence>
<dbReference type="RefSeq" id="WP_304561359.1">
    <property type="nucleotide sequence ID" value="NZ_JAUQSZ010000007.1"/>
</dbReference>
<evidence type="ECO:0000256" key="3">
    <source>
        <dbReference type="ARBA" id="ARBA00022452"/>
    </source>
</evidence>
<feature type="domain" description="TonB-dependent receptor-like beta-barrel" evidence="14">
    <location>
        <begin position="338"/>
        <end position="779"/>
    </location>
</feature>
<keyword evidence="17" id="KW-1185">Reference proteome</keyword>
<dbReference type="InterPro" id="IPR000531">
    <property type="entry name" value="Beta-barrel_TonB"/>
</dbReference>
<dbReference type="PROSITE" id="PS51257">
    <property type="entry name" value="PROKAR_LIPOPROTEIN"/>
    <property type="match status" value="1"/>
</dbReference>
<protein>
    <submittedName>
        <fullName evidence="16">TonB-dependent receptor</fullName>
    </submittedName>
</protein>
<evidence type="ECO:0000256" key="5">
    <source>
        <dbReference type="ARBA" id="ARBA00022729"/>
    </source>
</evidence>
<feature type="chain" id="PRO_5045959404" evidence="13">
    <location>
        <begin position="27"/>
        <end position="831"/>
    </location>
</feature>
<proteinExistence type="inferred from homology"/>
<keyword evidence="4 10" id="KW-0812">Transmembrane</keyword>
<feature type="region of interest" description="Disordered" evidence="12">
    <location>
        <begin position="32"/>
        <end position="59"/>
    </location>
</feature>
<keyword evidence="7 10" id="KW-0472">Membrane</keyword>
<dbReference type="InterPro" id="IPR012910">
    <property type="entry name" value="Plug_dom"/>
</dbReference>
<evidence type="ECO:0000256" key="10">
    <source>
        <dbReference type="PROSITE-ProRule" id="PRU01360"/>
    </source>
</evidence>
<keyword evidence="5 13" id="KW-0732">Signal</keyword>
<name>A0ABT9A042_9SPHN</name>
<evidence type="ECO:0000256" key="12">
    <source>
        <dbReference type="SAM" id="MobiDB-lite"/>
    </source>
</evidence>
<evidence type="ECO:0000256" key="4">
    <source>
        <dbReference type="ARBA" id="ARBA00022692"/>
    </source>
</evidence>
<evidence type="ECO:0000256" key="9">
    <source>
        <dbReference type="ARBA" id="ARBA00023237"/>
    </source>
</evidence>
<evidence type="ECO:0000259" key="14">
    <source>
        <dbReference type="Pfam" id="PF00593"/>
    </source>
</evidence>
<evidence type="ECO:0000256" key="6">
    <source>
        <dbReference type="ARBA" id="ARBA00023077"/>
    </source>
</evidence>
<dbReference type="PANTHER" id="PTHR30069:SF29">
    <property type="entry name" value="HEMOGLOBIN AND HEMOGLOBIN-HAPTOGLOBIN-BINDING PROTEIN 1-RELATED"/>
    <property type="match status" value="1"/>
</dbReference>
<dbReference type="PANTHER" id="PTHR30069">
    <property type="entry name" value="TONB-DEPENDENT OUTER MEMBRANE RECEPTOR"/>
    <property type="match status" value="1"/>
</dbReference>
<evidence type="ECO:0000256" key="2">
    <source>
        <dbReference type="ARBA" id="ARBA00022448"/>
    </source>
</evidence>
<dbReference type="SUPFAM" id="SSF56935">
    <property type="entry name" value="Porins"/>
    <property type="match status" value="1"/>
</dbReference>
<evidence type="ECO:0000256" key="13">
    <source>
        <dbReference type="SAM" id="SignalP"/>
    </source>
</evidence>
<evidence type="ECO:0000313" key="16">
    <source>
        <dbReference type="EMBL" id="MDO7842898.1"/>
    </source>
</evidence>
<dbReference type="EMBL" id="JAUQSZ010000007">
    <property type="protein sequence ID" value="MDO7842898.1"/>
    <property type="molecule type" value="Genomic_DNA"/>
</dbReference>
<gene>
    <name evidence="16" type="ORF">Q5H94_11225</name>
</gene>
<accession>A0ABT9A042</accession>
<feature type="domain" description="TonB-dependent receptor plug" evidence="15">
    <location>
        <begin position="80"/>
        <end position="188"/>
    </location>
</feature>
<dbReference type="Gene3D" id="2.170.130.10">
    <property type="entry name" value="TonB-dependent receptor, plug domain"/>
    <property type="match status" value="1"/>
</dbReference>
<keyword evidence="2 10" id="KW-0813">Transport</keyword>
<reference evidence="16" key="1">
    <citation type="submission" date="2023-07" db="EMBL/GenBank/DDBJ databases">
        <authorList>
            <person name="Kim M.K."/>
        </authorList>
    </citation>
    <scope>NUCLEOTIDE SEQUENCE</scope>
    <source>
        <strain evidence="16">CA1-15</strain>
    </source>
</reference>
<evidence type="ECO:0000256" key="8">
    <source>
        <dbReference type="ARBA" id="ARBA00023170"/>
    </source>
</evidence>
<evidence type="ECO:0000256" key="1">
    <source>
        <dbReference type="ARBA" id="ARBA00004571"/>
    </source>
</evidence>
<comment type="caution">
    <text evidence="16">The sequence shown here is derived from an EMBL/GenBank/DDBJ whole genome shotgun (WGS) entry which is preliminary data.</text>
</comment>
<keyword evidence="9 10" id="KW-0998">Cell outer membrane</keyword>
<sequence>MKINLRAALLIATSLTAFSCSAGADAADAPAPVPATIDDGQTTSANSAGQANDKNSLTSSDIIVTGSKTAESAPITASLTTTQPQSAVSRDQIDNVVPTADFNTLIMLTPGVSITGTGNGAGFGESKAVIRGFQDGEYNVTYDSIPFADTNNPTHHSTAFFPSNTIETVVVDRGPGNASQLGQATYGGNLNMYSRGVRDEMGGQIEGIIGNFNSFIGRAEFQSGKIEKLGGARVVLTGQYLQSDGALTYSPVNSKNLYGKAVIPIGSNTLTLMSTWNRNFYYQSDVAKGATCGSANVAGTSRTALDASGNPLTQLSGEDCAATSDVGLYGKNFGLTNDPGLASYYKFNRTDKTTDFSYLRLQSDFGGGFSMDNRAYMYGYTNNTFSGNGSTSIKAGTPNTFVQSPGTVFTGFSGAGTPASPLKAVAGPSTDVLGYNKLNKYRTFGYIGQLNYDFSMGKIRVGGWYEYAVTDRHIFDLDRTTGAPSFNEKFADGTAANASQPSSTLANVQYLQHSNWHQYQIFGEFEFHPFEGLSITPGVKYVHFTRGVNAVLNQKARAPIDTSATWTKTLPFATINWQPTSNWSFYGQYAQGMYVPDLSSFYSTSGSLSTALDALKPQTSTNYQIGTVWHGHNISLDVDGYIINVDNKIGTCTTTGCDSTLLVNIGQVKYKGVEGQINVMPIHGLTLFANASYNEAKSGTTGQQIAKAPFSTAAGGFIYRSGGFRVSYNHKYTGPQYATEYSGSPGFRLYRIKPYSIGEFAMSQDIDKRFQIGVTVSNVFNSRAVTAISNSSSGAPTTIIGGTSYQSGYGQLDQFNYLPPRSFLVDARIKF</sequence>
<feature type="signal peptide" evidence="13">
    <location>
        <begin position="1"/>
        <end position="26"/>
    </location>
</feature>
<evidence type="ECO:0000259" key="15">
    <source>
        <dbReference type="Pfam" id="PF07715"/>
    </source>
</evidence>
<comment type="subcellular location">
    <subcellularLocation>
        <location evidence="1 10">Cell outer membrane</location>
        <topology evidence="1 10">Multi-pass membrane protein</topology>
    </subcellularLocation>
</comment>
<dbReference type="InterPro" id="IPR037066">
    <property type="entry name" value="Plug_dom_sf"/>
</dbReference>
<dbReference type="Pfam" id="PF00593">
    <property type="entry name" value="TonB_dep_Rec_b-barrel"/>
    <property type="match status" value="1"/>
</dbReference>
<comment type="similarity">
    <text evidence="10 11">Belongs to the TonB-dependent receptor family.</text>
</comment>
<organism evidence="16 17">
    <name type="scientific">Sphingomonas immobilis</name>
    <dbReference type="NCBI Taxonomy" id="3063997"/>
    <lineage>
        <taxon>Bacteria</taxon>
        <taxon>Pseudomonadati</taxon>
        <taxon>Pseudomonadota</taxon>
        <taxon>Alphaproteobacteria</taxon>
        <taxon>Sphingomonadales</taxon>
        <taxon>Sphingomonadaceae</taxon>
        <taxon>Sphingomonas</taxon>
    </lineage>
</organism>
<dbReference type="InterPro" id="IPR039426">
    <property type="entry name" value="TonB-dep_rcpt-like"/>
</dbReference>
<dbReference type="PROSITE" id="PS52016">
    <property type="entry name" value="TONB_DEPENDENT_REC_3"/>
    <property type="match status" value="1"/>
</dbReference>
<dbReference type="Gene3D" id="2.40.170.20">
    <property type="entry name" value="TonB-dependent receptor, beta-barrel domain"/>
    <property type="match status" value="1"/>
</dbReference>
<keyword evidence="3 10" id="KW-1134">Transmembrane beta strand</keyword>